<evidence type="ECO:0000259" key="5">
    <source>
        <dbReference type="PROSITE" id="PS01124"/>
    </source>
</evidence>
<feature type="transmembrane region" description="Helical" evidence="4">
    <location>
        <begin position="105"/>
        <end position="127"/>
    </location>
</feature>
<feature type="domain" description="HTH araC/xylS-type" evidence="5">
    <location>
        <begin position="674"/>
        <end position="772"/>
    </location>
</feature>
<keyword evidence="4" id="KW-0472">Membrane</keyword>
<keyword evidence="4" id="KW-0812">Transmembrane</keyword>
<keyword evidence="4" id="KW-1133">Transmembrane helix</keyword>
<dbReference type="InterPro" id="IPR018062">
    <property type="entry name" value="HTH_AraC-typ_CS"/>
</dbReference>
<dbReference type="InterPro" id="IPR009057">
    <property type="entry name" value="Homeodomain-like_sf"/>
</dbReference>
<dbReference type="EMBL" id="JAAOIW010000008">
    <property type="protein sequence ID" value="NHN32516.1"/>
    <property type="molecule type" value="Genomic_DNA"/>
</dbReference>
<dbReference type="Pfam" id="PF12833">
    <property type="entry name" value="HTH_18"/>
    <property type="match status" value="1"/>
</dbReference>
<dbReference type="PROSITE" id="PS00041">
    <property type="entry name" value="HTH_ARAC_FAMILY_1"/>
    <property type="match status" value="1"/>
</dbReference>
<comment type="caution">
    <text evidence="6">The sequence shown here is derived from an EMBL/GenBank/DDBJ whole genome shotgun (WGS) entry which is preliminary data.</text>
</comment>
<protein>
    <submittedName>
        <fullName evidence="6">AraC family transcriptional regulator</fullName>
    </submittedName>
</protein>
<evidence type="ECO:0000256" key="2">
    <source>
        <dbReference type="ARBA" id="ARBA00023125"/>
    </source>
</evidence>
<dbReference type="PROSITE" id="PS01124">
    <property type="entry name" value="HTH_ARAC_FAMILY_2"/>
    <property type="match status" value="1"/>
</dbReference>
<keyword evidence="7" id="KW-1185">Reference proteome</keyword>
<reference evidence="6" key="1">
    <citation type="submission" date="2020-03" db="EMBL/GenBank/DDBJ databases">
        <title>Draft sequencing of Paenibacilllus sp. S3N08.</title>
        <authorList>
            <person name="Kim D.-U."/>
        </authorList>
    </citation>
    <scope>NUCLEOTIDE SEQUENCE</scope>
    <source>
        <strain evidence="6">S3N08</strain>
    </source>
</reference>
<name>A0ABX0JF73_9BACL</name>
<feature type="transmembrane region" description="Helical" evidence="4">
    <location>
        <begin position="306"/>
        <end position="330"/>
    </location>
</feature>
<accession>A0ABX0JF73</accession>
<organism evidence="6 7">
    <name type="scientific">Paenibacillus agricola</name>
    <dbReference type="NCBI Taxonomy" id="2716264"/>
    <lineage>
        <taxon>Bacteria</taxon>
        <taxon>Bacillati</taxon>
        <taxon>Bacillota</taxon>
        <taxon>Bacilli</taxon>
        <taxon>Bacillales</taxon>
        <taxon>Paenibacillaceae</taxon>
        <taxon>Paenibacillus</taxon>
    </lineage>
</organism>
<dbReference type="SMART" id="SM00342">
    <property type="entry name" value="HTH_ARAC"/>
    <property type="match status" value="1"/>
</dbReference>
<gene>
    <name evidence="6" type="ORF">G9U52_21985</name>
</gene>
<dbReference type="RefSeq" id="WP_166152798.1">
    <property type="nucleotide sequence ID" value="NZ_JAAOIW010000008.1"/>
</dbReference>
<dbReference type="Proteomes" id="UP001165962">
    <property type="component" value="Unassembled WGS sequence"/>
</dbReference>
<proteinExistence type="predicted"/>
<evidence type="ECO:0000256" key="4">
    <source>
        <dbReference type="SAM" id="Phobius"/>
    </source>
</evidence>
<evidence type="ECO:0000256" key="3">
    <source>
        <dbReference type="ARBA" id="ARBA00023163"/>
    </source>
</evidence>
<dbReference type="Pfam" id="PF17853">
    <property type="entry name" value="GGDEF_2"/>
    <property type="match status" value="1"/>
</dbReference>
<dbReference type="SUPFAM" id="SSF46689">
    <property type="entry name" value="Homeodomain-like"/>
    <property type="match status" value="2"/>
</dbReference>
<evidence type="ECO:0000313" key="7">
    <source>
        <dbReference type="Proteomes" id="UP001165962"/>
    </source>
</evidence>
<dbReference type="Gene3D" id="1.10.10.60">
    <property type="entry name" value="Homeodomain-like"/>
    <property type="match status" value="2"/>
</dbReference>
<keyword evidence="3" id="KW-0804">Transcription</keyword>
<feature type="transmembrane region" description="Helical" evidence="4">
    <location>
        <begin position="20"/>
        <end position="41"/>
    </location>
</feature>
<keyword evidence="2" id="KW-0238">DNA-binding</keyword>
<dbReference type="InterPro" id="IPR041522">
    <property type="entry name" value="CdaR_GGDEF"/>
</dbReference>
<dbReference type="InterPro" id="IPR018060">
    <property type="entry name" value="HTH_AraC"/>
</dbReference>
<dbReference type="PANTHER" id="PTHR43280:SF2">
    <property type="entry name" value="HTH-TYPE TRANSCRIPTIONAL REGULATOR EXSA"/>
    <property type="match status" value="1"/>
</dbReference>
<keyword evidence="1" id="KW-0805">Transcription regulation</keyword>
<dbReference type="PANTHER" id="PTHR43280">
    <property type="entry name" value="ARAC-FAMILY TRANSCRIPTIONAL REGULATOR"/>
    <property type="match status" value="1"/>
</dbReference>
<sequence>MNINNRIKAMRKNKLFLKILMYFLCLLLPILVIGFIAYFNLLQWLGQDVSTKLVNNLTASSKKIDDNLEMAQYTQMNLLFNGAVQQNLHPYQELISQNKSSLPQLIAAIAYSRSIVSSIVDTMYLYIDNKRIYRSDGADDFNFFFDSVRRYEKYGASFWQNKLLNNHNFEVLEASDVSTLGSDTKKKVIPILSAQYIEGHMTVLVSDLSVHAMSKLMVDNSLFPDTRFFIMDQQGRLIVDTESFSEAEINEITAGFYSDQSPTLKMKLQGQPSLVARVSSETIGWSYYSITPETAYNYQASSMLSFIFWVCLILIVFGVILSLIFSINLYNPIRNMRDVLIQSETTKSWDDEMGGNELAAIDRGIRKLLETNEIANRRFSLFSSEFLDNAFTSLIRGVPLVHQESFYRMLKEVGFENGRYLCCCILFRFRDAFYDEIQDTERFIILEKLKKVIWGVLQQHVICYLIEYEQNTYVSIVKLDPNSDKSKLMKGLENIKQTFGYDVKYCDMVIGVGKDYQDIQDIVKSYYEAITAIGNKPDHGDMVIMDATHLQIEHSYYYSFLDENKIINGLKFGDLEFLERSVDELFKMNKNRGASHQYLDALLSELFSTGNRFLAGKKLDLHSFLSEKEHLSFSSKGLLPHEFHARTKLLLTFYQRIIGQTATKPKRKTNQVVPLIVAYINEHYSENLYLEMIADEMGMSPKYISRIFKETTGQNLTDYISLIRINKAKQYLSETSLLISDISTKVGIHSRSTFLRLFKKYEGITPMDYRIAFERESP</sequence>
<evidence type="ECO:0000256" key="1">
    <source>
        <dbReference type="ARBA" id="ARBA00023015"/>
    </source>
</evidence>
<evidence type="ECO:0000313" key="6">
    <source>
        <dbReference type="EMBL" id="NHN32516.1"/>
    </source>
</evidence>